<sequence length="428" mass="45752">MAQSEGFSRGGFSNSRGGFNQPTLNDNQSNSGFASRDGFGSTRGSFGQSSDNNQESSGFGSTRGGGRGGSNIGRGGGFGQSNDNQESSGSASRGGFGSTRGSFGQSSDNNQESPGFGSTRSGFGSTRGSFGQSFDINQESPGFGSTRSGGRRESNNERGGGFCQSNDNQGNSGFASRGGFGQSDASGSTRGRGGFNQNGGGGRNCFKCQGEGHTARECPNAESARGNTQAGTEGAQQTNRADGETLPERAPMNFVPQARNVDELFSEDQQVANRESPKPRPNRRRSPAKESASKTRQRKQDRPNKRKGADNVFATIAKKSKTAKAVVKAKVKEEKMGFLIPKSPMYRLVKEIFQDSELGKDMKLKSGAFEVLRTAAEFHLVSYFEDMAILAAHAKRQTILPRDSITLKILKQPEYFHADPNEVVQKKK</sequence>
<dbReference type="WBParaSite" id="PS1159_v2.g4328.t1">
    <property type="protein sequence ID" value="PS1159_v2.g4328.t1"/>
    <property type="gene ID" value="PS1159_v2.g4328"/>
</dbReference>
<name>A0AC35GEW8_9BILA</name>
<organism evidence="1 2">
    <name type="scientific">Panagrolaimus sp. PS1159</name>
    <dbReference type="NCBI Taxonomy" id="55785"/>
    <lineage>
        <taxon>Eukaryota</taxon>
        <taxon>Metazoa</taxon>
        <taxon>Ecdysozoa</taxon>
        <taxon>Nematoda</taxon>
        <taxon>Chromadorea</taxon>
        <taxon>Rhabditida</taxon>
        <taxon>Tylenchina</taxon>
        <taxon>Panagrolaimomorpha</taxon>
        <taxon>Panagrolaimoidea</taxon>
        <taxon>Panagrolaimidae</taxon>
        <taxon>Panagrolaimus</taxon>
    </lineage>
</organism>
<protein>
    <submittedName>
        <fullName evidence="2">CCHC-type domain-containing protein</fullName>
    </submittedName>
</protein>
<dbReference type="Proteomes" id="UP000887580">
    <property type="component" value="Unplaced"/>
</dbReference>
<evidence type="ECO:0000313" key="2">
    <source>
        <dbReference type="WBParaSite" id="PS1159_v2.g4328.t1"/>
    </source>
</evidence>
<evidence type="ECO:0000313" key="1">
    <source>
        <dbReference type="Proteomes" id="UP000887580"/>
    </source>
</evidence>
<accession>A0AC35GEW8</accession>
<proteinExistence type="predicted"/>
<reference evidence="2" key="1">
    <citation type="submission" date="2022-11" db="UniProtKB">
        <authorList>
            <consortium name="WormBaseParasite"/>
        </authorList>
    </citation>
    <scope>IDENTIFICATION</scope>
</reference>